<proteinExistence type="predicted"/>
<dbReference type="EMBL" id="JABXBU010000011">
    <property type="protein sequence ID" value="KAF8791112.1"/>
    <property type="molecule type" value="Genomic_DNA"/>
</dbReference>
<keyword evidence="1" id="KW-0472">Membrane</keyword>
<sequence length="71" mass="8118">MVSWYMVVFFLGGVVDIRFLGVGERFGLLLTLRFLDAGNHFGLVCFHLCLLFYLGGPLNKLRLGFDVYEKL</sequence>
<organism evidence="2 3">
    <name type="scientific">Argiope bruennichi</name>
    <name type="common">Wasp spider</name>
    <name type="synonym">Aranea bruennichi</name>
    <dbReference type="NCBI Taxonomy" id="94029"/>
    <lineage>
        <taxon>Eukaryota</taxon>
        <taxon>Metazoa</taxon>
        <taxon>Ecdysozoa</taxon>
        <taxon>Arthropoda</taxon>
        <taxon>Chelicerata</taxon>
        <taxon>Arachnida</taxon>
        <taxon>Araneae</taxon>
        <taxon>Araneomorphae</taxon>
        <taxon>Entelegynae</taxon>
        <taxon>Araneoidea</taxon>
        <taxon>Araneidae</taxon>
        <taxon>Argiope</taxon>
    </lineage>
</organism>
<feature type="transmembrane region" description="Helical" evidence="1">
    <location>
        <begin position="6"/>
        <end position="22"/>
    </location>
</feature>
<dbReference type="Proteomes" id="UP000807504">
    <property type="component" value="Unassembled WGS sequence"/>
</dbReference>
<keyword evidence="3" id="KW-1185">Reference proteome</keyword>
<reference evidence="2" key="2">
    <citation type="submission" date="2020-06" db="EMBL/GenBank/DDBJ databases">
        <authorList>
            <person name="Sheffer M."/>
        </authorList>
    </citation>
    <scope>NUCLEOTIDE SEQUENCE</scope>
</reference>
<evidence type="ECO:0000313" key="3">
    <source>
        <dbReference type="Proteomes" id="UP000807504"/>
    </source>
</evidence>
<protein>
    <submittedName>
        <fullName evidence="2">Uncharacterized protein</fullName>
    </submittedName>
</protein>
<reference evidence="2" key="1">
    <citation type="journal article" date="2020" name="bioRxiv">
        <title>Chromosome-level reference genome of the European wasp spider Argiope bruennichi: a resource for studies on range expansion and evolutionary adaptation.</title>
        <authorList>
            <person name="Sheffer M.M."/>
            <person name="Hoppe A."/>
            <person name="Krehenwinkel H."/>
            <person name="Uhl G."/>
            <person name="Kuss A.W."/>
            <person name="Jensen L."/>
            <person name="Jensen C."/>
            <person name="Gillespie R.G."/>
            <person name="Hoff K.J."/>
            <person name="Prost S."/>
        </authorList>
    </citation>
    <scope>NUCLEOTIDE SEQUENCE</scope>
</reference>
<gene>
    <name evidence="2" type="ORF">HNY73_006035</name>
</gene>
<dbReference type="AlphaFoldDB" id="A0A8T0FKV7"/>
<comment type="caution">
    <text evidence="2">The sequence shown here is derived from an EMBL/GenBank/DDBJ whole genome shotgun (WGS) entry which is preliminary data.</text>
</comment>
<name>A0A8T0FKV7_ARGBR</name>
<keyword evidence="1" id="KW-0812">Transmembrane</keyword>
<accession>A0A8T0FKV7</accession>
<evidence type="ECO:0000256" key="1">
    <source>
        <dbReference type="SAM" id="Phobius"/>
    </source>
</evidence>
<evidence type="ECO:0000313" key="2">
    <source>
        <dbReference type="EMBL" id="KAF8791112.1"/>
    </source>
</evidence>
<keyword evidence="1" id="KW-1133">Transmembrane helix</keyword>
<feature type="transmembrane region" description="Helical" evidence="1">
    <location>
        <begin position="34"/>
        <end position="54"/>
    </location>
</feature>